<evidence type="ECO:0000313" key="13">
    <source>
        <dbReference type="EMBL" id="KAJ8310430.1"/>
    </source>
</evidence>
<evidence type="ECO:0000256" key="12">
    <source>
        <dbReference type="SAM" id="Phobius"/>
    </source>
</evidence>
<feature type="transmembrane region" description="Helical" evidence="12">
    <location>
        <begin position="225"/>
        <end position="251"/>
    </location>
</feature>
<gene>
    <name evidence="13" type="ORF">KUTeg_012295</name>
</gene>
<keyword evidence="9 12" id="KW-0472">Membrane</keyword>
<keyword evidence="10" id="KW-0739">Sodium transport</keyword>
<name>A0ABQ9EZ34_TEGGR</name>
<dbReference type="Pfam" id="PF00474">
    <property type="entry name" value="SSF"/>
    <property type="match status" value="1"/>
</dbReference>
<evidence type="ECO:0000256" key="8">
    <source>
        <dbReference type="ARBA" id="ARBA00023065"/>
    </source>
</evidence>
<keyword evidence="5 12" id="KW-0812">Transmembrane</keyword>
<protein>
    <recommendedName>
        <fullName evidence="15">Sodium-dependent multivitamin transporter</fullName>
    </recommendedName>
</protein>
<feature type="transmembrane region" description="Helical" evidence="12">
    <location>
        <begin position="76"/>
        <end position="99"/>
    </location>
</feature>
<reference evidence="13 14" key="1">
    <citation type="submission" date="2022-12" db="EMBL/GenBank/DDBJ databases">
        <title>Chromosome-level genome of Tegillarca granosa.</title>
        <authorList>
            <person name="Kim J."/>
        </authorList>
    </citation>
    <scope>NUCLEOTIDE SEQUENCE [LARGE SCALE GENOMIC DNA]</scope>
    <source>
        <strain evidence="13">Teg-2019</strain>
        <tissue evidence="13">Adductor muscle</tissue>
    </source>
</reference>
<dbReference type="EMBL" id="JARBDR010000640">
    <property type="protein sequence ID" value="KAJ8310430.1"/>
    <property type="molecule type" value="Genomic_DNA"/>
</dbReference>
<dbReference type="PROSITE" id="PS50283">
    <property type="entry name" value="NA_SOLUT_SYMP_3"/>
    <property type="match status" value="1"/>
</dbReference>
<evidence type="ECO:0000256" key="6">
    <source>
        <dbReference type="ARBA" id="ARBA00022989"/>
    </source>
</evidence>
<evidence type="ECO:0000256" key="11">
    <source>
        <dbReference type="RuleBase" id="RU362091"/>
    </source>
</evidence>
<evidence type="ECO:0000256" key="10">
    <source>
        <dbReference type="ARBA" id="ARBA00023201"/>
    </source>
</evidence>
<dbReference type="PANTHER" id="PTHR42985:SF40">
    <property type="entry name" value="LD47995P-RELATED"/>
    <property type="match status" value="1"/>
</dbReference>
<organism evidence="13 14">
    <name type="scientific">Tegillarca granosa</name>
    <name type="common">Malaysian cockle</name>
    <name type="synonym">Anadara granosa</name>
    <dbReference type="NCBI Taxonomy" id="220873"/>
    <lineage>
        <taxon>Eukaryota</taxon>
        <taxon>Metazoa</taxon>
        <taxon>Spiralia</taxon>
        <taxon>Lophotrochozoa</taxon>
        <taxon>Mollusca</taxon>
        <taxon>Bivalvia</taxon>
        <taxon>Autobranchia</taxon>
        <taxon>Pteriomorphia</taxon>
        <taxon>Arcoida</taxon>
        <taxon>Arcoidea</taxon>
        <taxon>Arcidae</taxon>
        <taxon>Tegillarca</taxon>
    </lineage>
</organism>
<evidence type="ECO:0000256" key="3">
    <source>
        <dbReference type="ARBA" id="ARBA00022448"/>
    </source>
</evidence>
<evidence type="ECO:0000256" key="1">
    <source>
        <dbReference type="ARBA" id="ARBA00004651"/>
    </source>
</evidence>
<dbReference type="InterPro" id="IPR001734">
    <property type="entry name" value="Na/solute_symporter"/>
</dbReference>
<keyword evidence="6 12" id="KW-1133">Transmembrane helix</keyword>
<keyword evidence="14" id="KW-1185">Reference proteome</keyword>
<evidence type="ECO:0000256" key="9">
    <source>
        <dbReference type="ARBA" id="ARBA00023136"/>
    </source>
</evidence>
<feature type="transmembrane region" description="Helical" evidence="12">
    <location>
        <begin position="188"/>
        <end position="205"/>
    </location>
</feature>
<accession>A0ABQ9EZ34</accession>
<comment type="caution">
    <text evidence="13">The sequence shown here is derived from an EMBL/GenBank/DDBJ whole genome shotgun (WGS) entry which is preliminary data.</text>
</comment>
<keyword evidence="8" id="KW-0406">Ion transport</keyword>
<proteinExistence type="inferred from homology"/>
<dbReference type="Gene3D" id="1.20.1730.10">
    <property type="entry name" value="Sodium/glucose cotransporter"/>
    <property type="match status" value="2"/>
</dbReference>
<evidence type="ECO:0000256" key="5">
    <source>
        <dbReference type="ARBA" id="ARBA00022692"/>
    </source>
</evidence>
<feature type="transmembrane region" description="Helical" evidence="12">
    <location>
        <begin position="12"/>
        <end position="30"/>
    </location>
</feature>
<keyword evidence="4" id="KW-1003">Cell membrane</keyword>
<comment type="similarity">
    <text evidence="2 11">Belongs to the sodium:solute symporter (SSF) (TC 2.A.21) family.</text>
</comment>
<evidence type="ECO:0000313" key="14">
    <source>
        <dbReference type="Proteomes" id="UP001217089"/>
    </source>
</evidence>
<feature type="transmembrane region" description="Helical" evidence="12">
    <location>
        <begin position="134"/>
        <end position="167"/>
    </location>
</feature>
<keyword evidence="7" id="KW-0915">Sodium</keyword>
<evidence type="ECO:0000256" key="7">
    <source>
        <dbReference type="ARBA" id="ARBA00023053"/>
    </source>
</evidence>
<dbReference type="InterPro" id="IPR038377">
    <property type="entry name" value="Na/Glc_symporter_sf"/>
</dbReference>
<evidence type="ECO:0000256" key="2">
    <source>
        <dbReference type="ARBA" id="ARBA00006434"/>
    </source>
</evidence>
<comment type="subcellular location">
    <subcellularLocation>
        <location evidence="1">Cell membrane</location>
        <topology evidence="1">Multi-pass membrane protein</topology>
    </subcellularLocation>
</comment>
<dbReference type="Proteomes" id="UP001217089">
    <property type="component" value="Unassembled WGS sequence"/>
</dbReference>
<dbReference type="PANTHER" id="PTHR42985">
    <property type="entry name" value="SODIUM-COUPLED MONOCARBOXYLATE TRANSPORTER"/>
    <property type="match status" value="1"/>
</dbReference>
<sequence length="384" mass="42255">MAGNGFSIADYAVFSVTILISLGIGIYYALSGGKQKTTSEYLVGNRQMKILPVALSLMVSFESSIMMLGFPAETYVYGIMFWLSNFGFLVANLIGIRIVVPLVHPLRLTSVYEIFYMGIVLFGPGIALEAVTSFPLWASVLLVALASVIYTSIGSMVAGGISNVFHINAQNERLNFFDFNPDPTVRHTFWSLIFGSCIRMVTLTFNQTSVQRISAMNKQSEANKVLLLAGPAFFVTLSLATLEGLVAFAYFYTIRCDPLASKEIRNPNQISFSVLSAFGGPASGLFLYSAFCPWATKRGALIGTILGVMFMFWLSAGSNFSKTLKRTPYLSPAPTDRCTIENITLLQNMSLIEESTYKHYSYMDDYTTSAVPETTHELPDSNTQ</sequence>
<evidence type="ECO:0008006" key="15">
    <source>
        <dbReference type="Google" id="ProtNLM"/>
    </source>
</evidence>
<feature type="transmembrane region" description="Helical" evidence="12">
    <location>
        <begin position="272"/>
        <end position="291"/>
    </location>
</feature>
<feature type="non-terminal residue" evidence="13">
    <location>
        <position position="384"/>
    </location>
</feature>
<feature type="transmembrane region" description="Helical" evidence="12">
    <location>
        <begin position="297"/>
        <end position="316"/>
    </location>
</feature>
<feature type="transmembrane region" description="Helical" evidence="12">
    <location>
        <begin position="50"/>
        <end position="70"/>
    </location>
</feature>
<evidence type="ECO:0000256" key="4">
    <source>
        <dbReference type="ARBA" id="ARBA00022475"/>
    </source>
</evidence>
<keyword evidence="3" id="KW-0813">Transport</keyword>
<feature type="transmembrane region" description="Helical" evidence="12">
    <location>
        <begin position="111"/>
        <end position="128"/>
    </location>
</feature>
<dbReference type="InterPro" id="IPR051163">
    <property type="entry name" value="Sodium:Solute_Symporter_SSF"/>
</dbReference>